<dbReference type="Proteomes" id="UP001623232">
    <property type="component" value="Chromosome"/>
</dbReference>
<organism evidence="2 3">
    <name type="scientific">Aliisedimentitalea scapharcae</name>
    <dbReference type="NCBI Taxonomy" id="1524259"/>
    <lineage>
        <taxon>Bacteria</taxon>
        <taxon>Pseudomonadati</taxon>
        <taxon>Pseudomonadota</taxon>
        <taxon>Alphaproteobacteria</taxon>
        <taxon>Rhodobacterales</taxon>
        <taxon>Roseobacteraceae</taxon>
        <taxon>Aliisedimentitalea</taxon>
    </lineage>
</organism>
<proteinExistence type="predicted"/>
<feature type="signal peptide" evidence="1">
    <location>
        <begin position="1"/>
        <end position="24"/>
    </location>
</feature>
<protein>
    <recommendedName>
        <fullName evidence="4">Dihydrodipicolinate reductase</fullName>
    </recommendedName>
</protein>
<gene>
    <name evidence="2" type="ORF">QEZ52_13200</name>
</gene>
<evidence type="ECO:0000313" key="3">
    <source>
        <dbReference type="Proteomes" id="UP001623232"/>
    </source>
</evidence>
<evidence type="ECO:0000313" key="2">
    <source>
        <dbReference type="EMBL" id="WZK87564.1"/>
    </source>
</evidence>
<keyword evidence="3" id="KW-1185">Reference proteome</keyword>
<evidence type="ECO:0008006" key="4">
    <source>
        <dbReference type="Google" id="ProtNLM"/>
    </source>
</evidence>
<name>A0ABZ2XQH0_9RHOB</name>
<dbReference type="RefSeq" id="WP_406644829.1">
    <property type="nucleotide sequence ID" value="NZ_CP123584.1"/>
</dbReference>
<sequence>MTHFADLRTALVALALLSPTAAVAQDYRTIETAADFAAHVVGKTLRWSTGETRILADGTTRGEMQNIGQYHGSWTWEDGYYCRSLIVNETKSDQKCLLIEIAGDRLRMSYGKGDGRSLELEIGSE</sequence>
<evidence type="ECO:0000256" key="1">
    <source>
        <dbReference type="SAM" id="SignalP"/>
    </source>
</evidence>
<feature type="chain" id="PRO_5046135342" description="Dihydrodipicolinate reductase" evidence="1">
    <location>
        <begin position="25"/>
        <end position="125"/>
    </location>
</feature>
<accession>A0ABZ2XQH0</accession>
<dbReference type="EMBL" id="CP123584">
    <property type="protein sequence ID" value="WZK87564.1"/>
    <property type="molecule type" value="Genomic_DNA"/>
</dbReference>
<reference evidence="2 3" key="1">
    <citation type="submission" date="2023-04" db="EMBL/GenBank/DDBJ databases">
        <title>Complete genome sequence of Alisedimentitalea scapharcae.</title>
        <authorList>
            <person name="Rong J.-C."/>
            <person name="Yi M.-L."/>
            <person name="Zhao Q."/>
        </authorList>
    </citation>
    <scope>NUCLEOTIDE SEQUENCE [LARGE SCALE GENOMIC DNA]</scope>
    <source>
        <strain evidence="2 3">KCTC 42119</strain>
    </source>
</reference>
<keyword evidence="1" id="KW-0732">Signal</keyword>